<dbReference type="Proteomes" id="UP000053573">
    <property type="component" value="Unassembled WGS sequence"/>
</dbReference>
<name>A0A0H1BC86_9EURO</name>
<feature type="region of interest" description="Disordered" evidence="1">
    <location>
        <begin position="387"/>
        <end position="425"/>
    </location>
</feature>
<feature type="compositionally biased region" description="Basic and acidic residues" evidence="1">
    <location>
        <begin position="1"/>
        <end position="12"/>
    </location>
</feature>
<dbReference type="InterPro" id="IPR029071">
    <property type="entry name" value="Ubiquitin-like_domsf"/>
</dbReference>
<feature type="domain" description="Rad60/SUMO-like" evidence="2">
    <location>
        <begin position="434"/>
        <end position="503"/>
    </location>
</feature>
<evidence type="ECO:0000313" key="3">
    <source>
        <dbReference type="EMBL" id="KLJ08738.1"/>
    </source>
</evidence>
<dbReference type="SUPFAM" id="SSF54236">
    <property type="entry name" value="Ubiquitin-like"/>
    <property type="match status" value="1"/>
</dbReference>
<proteinExistence type="predicted"/>
<feature type="compositionally biased region" description="Polar residues" evidence="1">
    <location>
        <begin position="115"/>
        <end position="142"/>
    </location>
</feature>
<feature type="compositionally biased region" description="Low complexity" evidence="1">
    <location>
        <begin position="222"/>
        <end position="242"/>
    </location>
</feature>
<keyword evidence="4" id="KW-1185">Reference proteome</keyword>
<reference evidence="4" key="1">
    <citation type="journal article" date="2015" name="PLoS Genet.">
        <title>The dynamic genome and transcriptome of the human fungal pathogen Blastomyces and close relative Emmonsia.</title>
        <authorList>
            <person name="Munoz J.F."/>
            <person name="Gauthier G.M."/>
            <person name="Desjardins C.A."/>
            <person name="Gallo J.E."/>
            <person name="Holder J."/>
            <person name="Sullivan T.D."/>
            <person name="Marty A.J."/>
            <person name="Carmen J.C."/>
            <person name="Chen Z."/>
            <person name="Ding L."/>
            <person name="Gujja S."/>
            <person name="Magrini V."/>
            <person name="Misas E."/>
            <person name="Mitreva M."/>
            <person name="Priest M."/>
            <person name="Saif S."/>
            <person name="Whiston E.A."/>
            <person name="Young S."/>
            <person name="Zeng Q."/>
            <person name="Goldman W.E."/>
            <person name="Mardis E.R."/>
            <person name="Taylor J.W."/>
            <person name="McEwen J.G."/>
            <person name="Clay O.K."/>
            <person name="Klein B.S."/>
            <person name="Cuomo C.A."/>
        </authorList>
    </citation>
    <scope>NUCLEOTIDE SEQUENCE [LARGE SCALE GENOMIC DNA]</scope>
    <source>
        <strain evidence="4">UAMH 139</strain>
    </source>
</reference>
<evidence type="ECO:0000256" key="1">
    <source>
        <dbReference type="SAM" id="MobiDB-lite"/>
    </source>
</evidence>
<evidence type="ECO:0000313" key="4">
    <source>
        <dbReference type="Proteomes" id="UP000053573"/>
    </source>
</evidence>
<feature type="compositionally biased region" description="Basic and acidic residues" evidence="1">
    <location>
        <begin position="103"/>
        <end position="114"/>
    </location>
</feature>
<comment type="caution">
    <text evidence="3">The sequence shown here is derived from an EMBL/GenBank/DDBJ whole genome shotgun (WGS) entry which is preliminary data.</text>
</comment>
<feature type="region of interest" description="Disordered" evidence="1">
    <location>
        <begin position="208"/>
        <end position="264"/>
    </location>
</feature>
<feature type="compositionally biased region" description="Polar residues" evidence="1">
    <location>
        <begin position="243"/>
        <end position="264"/>
    </location>
</feature>
<feature type="compositionally biased region" description="Acidic residues" evidence="1">
    <location>
        <begin position="398"/>
        <end position="417"/>
    </location>
</feature>
<organism evidence="3 4">
    <name type="scientific">Blastomyces silverae</name>
    <dbReference type="NCBI Taxonomy" id="2060906"/>
    <lineage>
        <taxon>Eukaryota</taxon>
        <taxon>Fungi</taxon>
        <taxon>Dikarya</taxon>
        <taxon>Ascomycota</taxon>
        <taxon>Pezizomycotina</taxon>
        <taxon>Eurotiomycetes</taxon>
        <taxon>Eurotiomycetidae</taxon>
        <taxon>Onygenales</taxon>
        <taxon>Ajellomycetaceae</taxon>
        <taxon>Blastomyces</taxon>
    </lineage>
</organism>
<accession>A0A0H1BC86</accession>
<evidence type="ECO:0000259" key="2">
    <source>
        <dbReference type="Pfam" id="PF11976"/>
    </source>
</evidence>
<dbReference type="InterPro" id="IPR022617">
    <property type="entry name" value="Rad60/SUMO-like_dom"/>
</dbReference>
<sequence>MRSFFKKPDWAKTDSNPGQSAEFYRRSEQVYTDIISREPEIDQRSEGDDEKNGEAGQHLQDDRLQEPQPSPESKGSKRRRISREESAPSTKCISPGSEGCGKGGEDQAYIKETIRSMQRTQQAPAATTMSYTQVKNPPTKVNNELHPPATVVELDSDSSKGSSRPKSQSAQAPQTHSKQSPKHEHELDDEEDDGDDLYAEEEYAELARKARERARLQRTASAGNARPDPTAAAAAAGGARTTQSPNLNHTTKSTTNTPDRQSQPVEPIVRILITSDLPNTNPLIVQRRLNQDLRDVRRAWCSRQGFDDEMTASIFLTWKCRRLFDVTTCKSLGVQEDKEQGLLQPLPIRDYYNNNNDEDGSGQDSGSLEVHLEAVTEKLFEEKRRLAAKASQGVSGGNEEDEDDDEDDDDDDDDDEDGDRKAREAQKKQDVLLVILKSPGIEDLRIRVRHKTHISSIIKSFRERREIPTHRTVQLLFDGDQLHPDSMVADNDMADLDAIDVRIK</sequence>
<dbReference type="Pfam" id="PF11976">
    <property type="entry name" value="Rad60-SLD"/>
    <property type="match status" value="1"/>
</dbReference>
<dbReference type="AlphaFoldDB" id="A0A0H1BC86"/>
<dbReference type="Gene3D" id="3.10.20.90">
    <property type="entry name" value="Phosphatidylinositol 3-kinase Catalytic Subunit, Chain A, domain 1"/>
    <property type="match status" value="1"/>
</dbReference>
<dbReference type="EMBL" id="LDEV01002537">
    <property type="protein sequence ID" value="KLJ08738.1"/>
    <property type="molecule type" value="Genomic_DNA"/>
</dbReference>
<dbReference type="OrthoDB" id="3365399at2759"/>
<feature type="region of interest" description="Disordered" evidence="1">
    <location>
        <begin position="1"/>
        <end position="195"/>
    </location>
</feature>
<protein>
    <recommendedName>
        <fullName evidence="2">Rad60/SUMO-like domain-containing protein</fullName>
    </recommendedName>
</protein>
<feature type="compositionally biased region" description="Basic and acidic residues" evidence="1">
    <location>
        <begin position="35"/>
        <end position="65"/>
    </location>
</feature>
<feature type="region of interest" description="Disordered" evidence="1">
    <location>
        <begin position="345"/>
        <end position="366"/>
    </location>
</feature>
<gene>
    <name evidence="3" type="ORF">EMPG_15828</name>
</gene>
<feature type="compositionally biased region" description="Low complexity" evidence="1">
    <location>
        <begin position="159"/>
        <end position="169"/>
    </location>
</feature>